<accession>A0AAF0UR52</accession>
<sequence length="46" mass="5795">MEQIRLKRTRNGIIRITKFNLVSRQNDMNHPLFQYAKPRRKWVKRR</sequence>
<proteinExistence type="predicted"/>
<dbReference type="EMBL" id="CP133621">
    <property type="protein sequence ID" value="WMV49631.1"/>
    <property type="molecule type" value="Genomic_DNA"/>
</dbReference>
<gene>
    <name evidence="1" type="ORF">MTR67_043016</name>
</gene>
<evidence type="ECO:0000313" key="2">
    <source>
        <dbReference type="Proteomes" id="UP001234989"/>
    </source>
</evidence>
<evidence type="ECO:0000313" key="1">
    <source>
        <dbReference type="EMBL" id="WMV49631.1"/>
    </source>
</evidence>
<dbReference type="Proteomes" id="UP001234989">
    <property type="component" value="Chromosome 10"/>
</dbReference>
<protein>
    <submittedName>
        <fullName evidence="1">Uncharacterized protein</fullName>
    </submittedName>
</protein>
<keyword evidence="2" id="KW-1185">Reference proteome</keyword>
<reference evidence="1" key="1">
    <citation type="submission" date="2023-08" db="EMBL/GenBank/DDBJ databases">
        <title>A de novo genome assembly of Solanum verrucosum Schlechtendal, a Mexican diploid species geographically isolated from the other diploid A-genome species in potato relatives.</title>
        <authorList>
            <person name="Hosaka K."/>
        </authorList>
    </citation>
    <scope>NUCLEOTIDE SEQUENCE</scope>
    <source>
        <tissue evidence="1">Young leaves</tissue>
    </source>
</reference>
<name>A0AAF0UR52_SOLVR</name>
<organism evidence="1 2">
    <name type="scientific">Solanum verrucosum</name>
    <dbReference type="NCBI Taxonomy" id="315347"/>
    <lineage>
        <taxon>Eukaryota</taxon>
        <taxon>Viridiplantae</taxon>
        <taxon>Streptophyta</taxon>
        <taxon>Embryophyta</taxon>
        <taxon>Tracheophyta</taxon>
        <taxon>Spermatophyta</taxon>
        <taxon>Magnoliopsida</taxon>
        <taxon>eudicotyledons</taxon>
        <taxon>Gunneridae</taxon>
        <taxon>Pentapetalae</taxon>
        <taxon>asterids</taxon>
        <taxon>lamiids</taxon>
        <taxon>Solanales</taxon>
        <taxon>Solanaceae</taxon>
        <taxon>Solanoideae</taxon>
        <taxon>Solaneae</taxon>
        <taxon>Solanum</taxon>
    </lineage>
</organism>
<feature type="non-terminal residue" evidence="1">
    <location>
        <position position="46"/>
    </location>
</feature>
<dbReference type="AlphaFoldDB" id="A0AAF0UR52"/>